<gene>
    <name evidence="1" type="ORF">EGYM00163_LOCUS26580</name>
</gene>
<reference evidence="1" key="1">
    <citation type="submission" date="2021-01" db="EMBL/GenBank/DDBJ databases">
        <authorList>
            <person name="Corre E."/>
            <person name="Pelletier E."/>
            <person name="Niang G."/>
            <person name="Scheremetjew M."/>
            <person name="Finn R."/>
            <person name="Kale V."/>
            <person name="Holt S."/>
            <person name="Cochrane G."/>
            <person name="Meng A."/>
            <person name="Brown T."/>
            <person name="Cohen L."/>
        </authorList>
    </citation>
    <scope>NUCLEOTIDE SEQUENCE</scope>
    <source>
        <strain evidence="1">CCMP1594</strain>
    </source>
</reference>
<sequence length="147" mass="15468">MSGHALRVGVYNDWGVGCNRGAEVAPGAPGQHQPPVGGAGSTNPLWEGRGGEREWQMINIPSSDCLAGPACAFPFQYCGGALPIQPNSTQEAHAVQKEGPCTTVGAFRHHTQATVNEPEPFATSFTRPTAPKPAVCWAPEGRAVAWH</sequence>
<dbReference type="EMBL" id="HBJA01075799">
    <property type="protein sequence ID" value="CAE0815423.1"/>
    <property type="molecule type" value="Transcribed_RNA"/>
</dbReference>
<evidence type="ECO:0000313" key="1">
    <source>
        <dbReference type="EMBL" id="CAE0815423.1"/>
    </source>
</evidence>
<dbReference type="AlphaFoldDB" id="A0A7S4D3X2"/>
<organism evidence="1">
    <name type="scientific">Eutreptiella gymnastica</name>
    <dbReference type="NCBI Taxonomy" id="73025"/>
    <lineage>
        <taxon>Eukaryota</taxon>
        <taxon>Discoba</taxon>
        <taxon>Euglenozoa</taxon>
        <taxon>Euglenida</taxon>
        <taxon>Spirocuta</taxon>
        <taxon>Euglenophyceae</taxon>
        <taxon>Eutreptiales</taxon>
        <taxon>Eutreptiaceae</taxon>
        <taxon>Eutreptiella</taxon>
    </lineage>
</organism>
<accession>A0A7S4D3X2</accession>
<proteinExistence type="predicted"/>
<name>A0A7S4D3X2_9EUGL</name>
<protein>
    <submittedName>
        <fullName evidence="1">Uncharacterized protein</fullName>
    </submittedName>
</protein>